<dbReference type="Proteomes" id="UP000178419">
    <property type="component" value="Unassembled WGS sequence"/>
</dbReference>
<gene>
    <name evidence="1" type="ORF">A2714_01960</name>
</gene>
<accession>A0A1F7Y1D4</accession>
<proteinExistence type="predicted"/>
<reference evidence="1 2" key="1">
    <citation type="journal article" date="2016" name="Nat. Commun.">
        <title>Thousands of microbial genomes shed light on interconnected biogeochemical processes in an aquifer system.</title>
        <authorList>
            <person name="Anantharaman K."/>
            <person name="Brown C.T."/>
            <person name="Hug L.A."/>
            <person name="Sharon I."/>
            <person name="Castelle C.J."/>
            <person name="Probst A.J."/>
            <person name="Thomas B.C."/>
            <person name="Singh A."/>
            <person name="Wilkins M.J."/>
            <person name="Karaoz U."/>
            <person name="Brodie E.L."/>
            <person name="Williams K.H."/>
            <person name="Hubbard S.S."/>
            <person name="Banfield J.F."/>
        </authorList>
    </citation>
    <scope>NUCLEOTIDE SEQUENCE [LARGE SCALE GENOMIC DNA]</scope>
</reference>
<comment type="caution">
    <text evidence="1">The sequence shown here is derived from an EMBL/GenBank/DDBJ whole genome shotgun (WGS) entry which is preliminary data.</text>
</comment>
<evidence type="ECO:0000313" key="1">
    <source>
        <dbReference type="EMBL" id="OGM21076.1"/>
    </source>
</evidence>
<dbReference type="AlphaFoldDB" id="A0A1F7Y1D4"/>
<name>A0A1F7Y1D4_9BACT</name>
<organism evidence="1 2">
    <name type="scientific">Candidatus Woesebacteria bacterium RIFCSPHIGHO2_01_FULL_38_9</name>
    <dbReference type="NCBI Taxonomy" id="1802492"/>
    <lineage>
        <taxon>Bacteria</taxon>
        <taxon>Candidatus Woeseibacteriota</taxon>
    </lineage>
</organism>
<protein>
    <submittedName>
        <fullName evidence="1">Uncharacterized protein</fullName>
    </submittedName>
</protein>
<sequence length="93" mass="10300">MAKCELCPGVKCEDKTFWFAQVGRTLYIPNVKGRIAHVTRENGRPFPIQMRTEPIAQCPTLAGKDTPEETAKLLQNAVEVWIANSALRSGGGW</sequence>
<evidence type="ECO:0000313" key="2">
    <source>
        <dbReference type="Proteomes" id="UP000178419"/>
    </source>
</evidence>
<dbReference type="EMBL" id="MGGE01000027">
    <property type="protein sequence ID" value="OGM21076.1"/>
    <property type="molecule type" value="Genomic_DNA"/>
</dbReference>